<name>A0A453QMT2_AEGTS</name>
<dbReference type="EnsemblPlants" id="AET7Gv20247300.12">
    <property type="protein sequence ID" value="AET7Gv20247300.12"/>
    <property type="gene ID" value="AET7Gv20247300"/>
</dbReference>
<accession>A0A453QMT2</accession>
<reference evidence="1" key="3">
    <citation type="journal article" date="2017" name="Nature">
        <title>Genome sequence of the progenitor of the wheat D genome Aegilops tauschii.</title>
        <authorList>
            <person name="Luo M.C."/>
            <person name="Gu Y.Q."/>
            <person name="Puiu D."/>
            <person name="Wang H."/>
            <person name="Twardziok S.O."/>
            <person name="Deal K.R."/>
            <person name="Huo N."/>
            <person name="Zhu T."/>
            <person name="Wang L."/>
            <person name="Wang Y."/>
            <person name="McGuire P.E."/>
            <person name="Liu S."/>
            <person name="Long H."/>
            <person name="Ramasamy R.K."/>
            <person name="Rodriguez J.C."/>
            <person name="Van S.L."/>
            <person name="Yuan L."/>
            <person name="Wang Z."/>
            <person name="Xia Z."/>
            <person name="Xiao L."/>
            <person name="Anderson O.D."/>
            <person name="Ouyang S."/>
            <person name="Liang Y."/>
            <person name="Zimin A.V."/>
            <person name="Pertea G."/>
            <person name="Qi P."/>
            <person name="Bennetzen J.L."/>
            <person name="Dai X."/>
            <person name="Dawson M.W."/>
            <person name="Muller H.G."/>
            <person name="Kugler K."/>
            <person name="Rivarola-Duarte L."/>
            <person name="Spannagl M."/>
            <person name="Mayer K.F.X."/>
            <person name="Lu F.H."/>
            <person name="Bevan M.W."/>
            <person name="Leroy P."/>
            <person name="Li P."/>
            <person name="You F.M."/>
            <person name="Sun Q."/>
            <person name="Liu Z."/>
            <person name="Lyons E."/>
            <person name="Wicker T."/>
            <person name="Salzberg S.L."/>
            <person name="Devos K.M."/>
            <person name="Dvorak J."/>
        </authorList>
    </citation>
    <scope>NUCLEOTIDE SEQUENCE [LARGE SCALE GENOMIC DNA]</scope>
    <source>
        <strain evidence="1">cv. AL8/78</strain>
    </source>
</reference>
<sequence>MHVCRESILKWLYIFNPNNTICPWHIMPLPTLVLSLGGCTTSRMDKTCKLFIKLN</sequence>
<proteinExistence type="predicted"/>
<reference evidence="2" key="1">
    <citation type="journal article" date="2014" name="Science">
        <title>Ancient hybridizations among the ancestral genomes of bread wheat.</title>
        <authorList>
            <consortium name="International Wheat Genome Sequencing Consortium,"/>
            <person name="Marcussen T."/>
            <person name="Sandve S.R."/>
            <person name="Heier L."/>
            <person name="Spannagl M."/>
            <person name="Pfeifer M."/>
            <person name="Jakobsen K.S."/>
            <person name="Wulff B.B."/>
            <person name="Steuernagel B."/>
            <person name="Mayer K.F."/>
            <person name="Olsen O.A."/>
        </authorList>
    </citation>
    <scope>NUCLEOTIDE SEQUENCE [LARGE SCALE GENOMIC DNA]</scope>
    <source>
        <strain evidence="2">cv. AL8/78</strain>
    </source>
</reference>
<keyword evidence="2" id="KW-1185">Reference proteome</keyword>
<dbReference type="Gramene" id="AET7Gv20247300.12">
    <property type="protein sequence ID" value="AET7Gv20247300.12"/>
    <property type="gene ID" value="AET7Gv20247300"/>
</dbReference>
<evidence type="ECO:0000313" key="2">
    <source>
        <dbReference type="Proteomes" id="UP000015105"/>
    </source>
</evidence>
<protein>
    <submittedName>
        <fullName evidence="1">Uncharacterized protein</fullName>
    </submittedName>
</protein>
<evidence type="ECO:0000313" key="1">
    <source>
        <dbReference type="EnsemblPlants" id="AET7Gv20247300.12"/>
    </source>
</evidence>
<reference evidence="2" key="2">
    <citation type="journal article" date="2017" name="Nat. Plants">
        <title>The Aegilops tauschii genome reveals multiple impacts of transposons.</title>
        <authorList>
            <person name="Zhao G."/>
            <person name="Zou C."/>
            <person name="Li K."/>
            <person name="Wang K."/>
            <person name="Li T."/>
            <person name="Gao L."/>
            <person name="Zhang X."/>
            <person name="Wang H."/>
            <person name="Yang Z."/>
            <person name="Liu X."/>
            <person name="Jiang W."/>
            <person name="Mao L."/>
            <person name="Kong X."/>
            <person name="Jiao Y."/>
            <person name="Jia J."/>
        </authorList>
    </citation>
    <scope>NUCLEOTIDE SEQUENCE [LARGE SCALE GENOMIC DNA]</scope>
    <source>
        <strain evidence="2">cv. AL8/78</strain>
    </source>
</reference>
<organism evidence="1 2">
    <name type="scientific">Aegilops tauschii subsp. strangulata</name>
    <name type="common">Goatgrass</name>
    <dbReference type="NCBI Taxonomy" id="200361"/>
    <lineage>
        <taxon>Eukaryota</taxon>
        <taxon>Viridiplantae</taxon>
        <taxon>Streptophyta</taxon>
        <taxon>Embryophyta</taxon>
        <taxon>Tracheophyta</taxon>
        <taxon>Spermatophyta</taxon>
        <taxon>Magnoliopsida</taxon>
        <taxon>Liliopsida</taxon>
        <taxon>Poales</taxon>
        <taxon>Poaceae</taxon>
        <taxon>BOP clade</taxon>
        <taxon>Pooideae</taxon>
        <taxon>Triticodae</taxon>
        <taxon>Triticeae</taxon>
        <taxon>Triticinae</taxon>
        <taxon>Aegilops</taxon>
    </lineage>
</organism>
<reference evidence="1" key="4">
    <citation type="submission" date="2019-03" db="UniProtKB">
        <authorList>
            <consortium name="EnsemblPlants"/>
        </authorList>
    </citation>
    <scope>IDENTIFICATION</scope>
</reference>
<reference evidence="1" key="5">
    <citation type="journal article" date="2021" name="G3 (Bethesda)">
        <title>Aegilops tauschii genome assembly Aet v5.0 features greater sequence contiguity and improved annotation.</title>
        <authorList>
            <person name="Wang L."/>
            <person name="Zhu T."/>
            <person name="Rodriguez J.C."/>
            <person name="Deal K.R."/>
            <person name="Dubcovsky J."/>
            <person name="McGuire P.E."/>
            <person name="Lux T."/>
            <person name="Spannagl M."/>
            <person name="Mayer K.F.X."/>
            <person name="Baldrich P."/>
            <person name="Meyers B.C."/>
            <person name="Huo N."/>
            <person name="Gu Y.Q."/>
            <person name="Zhou H."/>
            <person name="Devos K.M."/>
            <person name="Bennetzen J.L."/>
            <person name="Unver T."/>
            <person name="Budak H."/>
            <person name="Gulick P.J."/>
            <person name="Galiba G."/>
            <person name="Kalapos B."/>
            <person name="Nelson D.R."/>
            <person name="Li P."/>
            <person name="You F.M."/>
            <person name="Luo M.C."/>
            <person name="Dvorak J."/>
        </authorList>
    </citation>
    <scope>NUCLEOTIDE SEQUENCE [LARGE SCALE GENOMIC DNA]</scope>
    <source>
        <strain evidence="1">cv. AL8/78</strain>
    </source>
</reference>
<dbReference type="Proteomes" id="UP000015105">
    <property type="component" value="Chromosome 7D"/>
</dbReference>
<dbReference type="AlphaFoldDB" id="A0A453QMT2"/>